<protein>
    <submittedName>
        <fullName evidence="1">Uncharacterized protein</fullName>
    </submittedName>
</protein>
<evidence type="ECO:0000313" key="1">
    <source>
        <dbReference type="EMBL" id="KAI3695973.1"/>
    </source>
</evidence>
<gene>
    <name evidence="1" type="ORF">L1987_78979</name>
</gene>
<organism evidence="1 2">
    <name type="scientific">Smallanthus sonchifolius</name>
    <dbReference type="NCBI Taxonomy" id="185202"/>
    <lineage>
        <taxon>Eukaryota</taxon>
        <taxon>Viridiplantae</taxon>
        <taxon>Streptophyta</taxon>
        <taxon>Embryophyta</taxon>
        <taxon>Tracheophyta</taxon>
        <taxon>Spermatophyta</taxon>
        <taxon>Magnoliopsida</taxon>
        <taxon>eudicotyledons</taxon>
        <taxon>Gunneridae</taxon>
        <taxon>Pentapetalae</taxon>
        <taxon>asterids</taxon>
        <taxon>campanulids</taxon>
        <taxon>Asterales</taxon>
        <taxon>Asteraceae</taxon>
        <taxon>Asteroideae</taxon>
        <taxon>Heliantheae alliance</taxon>
        <taxon>Millerieae</taxon>
        <taxon>Smallanthus</taxon>
    </lineage>
</organism>
<accession>A0ACB8ZF79</accession>
<keyword evidence="2" id="KW-1185">Reference proteome</keyword>
<dbReference type="EMBL" id="CM042043">
    <property type="protein sequence ID" value="KAI3695973.1"/>
    <property type="molecule type" value="Genomic_DNA"/>
</dbReference>
<evidence type="ECO:0000313" key="2">
    <source>
        <dbReference type="Proteomes" id="UP001056120"/>
    </source>
</evidence>
<reference evidence="1 2" key="2">
    <citation type="journal article" date="2022" name="Mol. Ecol. Resour.">
        <title>The genomes of chicory, endive, great burdock and yacon provide insights into Asteraceae paleo-polyploidization history and plant inulin production.</title>
        <authorList>
            <person name="Fan W."/>
            <person name="Wang S."/>
            <person name="Wang H."/>
            <person name="Wang A."/>
            <person name="Jiang F."/>
            <person name="Liu H."/>
            <person name="Zhao H."/>
            <person name="Xu D."/>
            <person name="Zhang Y."/>
        </authorList>
    </citation>
    <scope>NUCLEOTIDE SEQUENCE [LARGE SCALE GENOMIC DNA]</scope>
    <source>
        <strain evidence="2">cv. Yunnan</strain>
        <tissue evidence="1">Leaves</tissue>
    </source>
</reference>
<reference evidence="2" key="1">
    <citation type="journal article" date="2022" name="Mol. Ecol. Resour.">
        <title>The genomes of chicory, endive, great burdock and yacon provide insights into Asteraceae palaeo-polyploidization history and plant inulin production.</title>
        <authorList>
            <person name="Fan W."/>
            <person name="Wang S."/>
            <person name="Wang H."/>
            <person name="Wang A."/>
            <person name="Jiang F."/>
            <person name="Liu H."/>
            <person name="Zhao H."/>
            <person name="Xu D."/>
            <person name="Zhang Y."/>
        </authorList>
    </citation>
    <scope>NUCLEOTIDE SEQUENCE [LARGE SCALE GENOMIC DNA]</scope>
    <source>
        <strain evidence="2">cv. Yunnan</strain>
    </source>
</reference>
<dbReference type="Proteomes" id="UP001056120">
    <property type="component" value="Linkage Group LG26"/>
</dbReference>
<proteinExistence type="predicted"/>
<name>A0ACB8ZF79_9ASTR</name>
<sequence>MTLLWNYGGCVGAGRVVVDIDLLLGTCVLHTSMNRSKVNNIYCVGVCIDIEKEIGKQLEEFEFKENEVFEKLHIRVDNMKLSDGGFNQSFFSISLDRLRLASSSYFRSS</sequence>
<comment type="caution">
    <text evidence="1">The sequence shown here is derived from an EMBL/GenBank/DDBJ whole genome shotgun (WGS) entry which is preliminary data.</text>
</comment>